<keyword evidence="12" id="KW-0732">Signal</keyword>
<feature type="binding site" description="axial binding residue" evidence="11">
    <location>
        <position position="144"/>
    </location>
    <ligand>
        <name>heme</name>
        <dbReference type="ChEBI" id="CHEBI:30413"/>
        <label>4</label>
    </ligand>
    <ligandPart>
        <name>Fe</name>
        <dbReference type="ChEBI" id="CHEBI:18248"/>
    </ligandPart>
</feature>
<reference evidence="13 14" key="1">
    <citation type="submission" date="2019-01" db="EMBL/GenBank/DDBJ databases">
        <authorList>
            <person name="Chen W.-M."/>
        </authorList>
    </citation>
    <scope>NUCLEOTIDE SEQUENCE [LARGE SCALE GENOMIC DNA]</scope>
    <source>
        <strain evidence="13 14">KYPY4</strain>
    </source>
</reference>
<dbReference type="GO" id="GO:0005506">
    <property type="term" value="F:iron ion binding"/>
    <property type="evidence" value="ECO:0007669"/>
    <property type="project" value="InterPro"/>
</dbReference>
<keyword evidence="4 9" id="KW-0602">Photosynthesis</keyword>
<feature type="binding site" description="covalent" evidence="10">
    <location>
        <position position="152"/>
    </location>
    <ligand>
        <name>heme</name>
        <dbReference type="ChEBI" id="CHEBI:30413"/>
        <label>2</label>
    </ligand>
</feature>
<dbReference type="PIRSF" id="PIRSF000017">
    <property type="entry name" value="RC_cytochrome"/>
    <property type="match status" value="1"/>
</dbReference>
<comment type="function">
    <text evidence="1 9">The reaction center of purple bacteria contains a tightly bound cytochrome molecule which re-reduces the photo oxidized primary electron donor.</text>
</comment>
<feature type="binding site" description="covalent" evidence="10">
    <location>
        <position position="107"/>
    </location>
    <ligand>
        <name>heme</name>
        <dbReference type="ChEBI" id="CHEBI:30413"/>
        <label>1</label>
    </ligand>
</feature>
<feature type="binding site" description="axial binding residue" evidence="11">
    <location>
        <position position="130"/>
    </location>
    <ligand>
        <name>heme</name>
        <dbReference type="ChEBI" id="CHEBI:30413"/>
        <label>2</label>
    </ligand>
    <ligandPart>
        <name>Fe</name>
        <dbReference type="ChEBI" id="CHEBI:18248"/>
    </ligandPart>
</feature>
<dbReference type="OrthoDB" id="9813732at2"/>
<gene>
    <name evidence="13" type="ORF">EOE66_05705</name>
</gene>
<evidence type="ECO:0000256" key="8">
    <source>
        <dbReference type="ARBA" id="ARBA00023004"/>
    </source>
</evidence>
<evidence type="ECO:0000313" key="13">
    <source>
        <dbReference type="EMBL" id="RVU47251.1"/>
    </source>
</evidence>
<feature type="binding site" description="covalent" evidence="10">
    <location>
        <position position="312"/>
    </location>
    <ligand>
        <name>heme</name>
        <dbReference type="ChEBI" id="CHEBI:30413"/>
        <label>4</label>
    </ligand>
</feature>
<sequence>MNLLTRPSVLITSLAAAALLAGCERPPIDSKQIGYRGTAMEQNINPRTEAKKVAANVAPPQLDAGSPEGPKAKDVLQNVQVLGDLSLAQFTAQMAAITAWVAPEQGCNYCHVPGNFADDSVYTKIVARKMIQMTQNVNANWKQHVANTGVTCYTCHRGNNVPAQTWFQPKAQDKRADFIGNRNGQNLGSPTVGLSSLPADPVTMYLTDVKQIRVGGTTALPTGNDVSIQATEGTYALMFHFSGSLGVNCTHCHNSRSFGNWAESPPQRTQAWHGINMVRDLNVGYTLPLGKVLPKNKLGPNGDTPLVACATCHQGVNKPLYGAAMAKNWPGLQALSGAAPAAAAAASAPQ</sequence>
<feature type="binding site" description="covalent" evidence="10">
    <location>
        <position position="155"/>
    </location>
    <ligand>
        <name>heme</name>
        <dbReference type="ChEBI" id="CHEBI:30413"/>
        <label>2</label>
    </ligand>
</feature>
<dbReference type="Gene3D" id="1.10.468.10">
    <property type="entry name" value="Photosynthetic Reaction Center, subunit C, domain 2"/>
    <property type="match status" value="2"/>
</dbReference>
<feature type="binding site" description="axial binding residue" evidence="11">
    <location>
        <position position="111"/>
    </location>
    <ligand>
        <name>heme</name>
        <dbReference type="ChEBI" id="CHEBI:30413"/>
        <label>1</label>
    </ligand>
    <ligandPart>
        <name>Fe</name>
        <dbReference type="ChEBI" id="CHEBI:18248"/>
    </ligandPart>
</feature>
<feature type="signal peptide" evidence="12">
    <location>
        <begin position="1"/>
        <end position="17"/>
    </location>
</feature>
<feature type="binding site" description="axial binding residue" evidence="11">
    <location>
        <position position="238"/>
    </location>
    <ligand>
        <name>heme</name>
        <dbReference type="ChEBI" id="CHEBI:30413"/>
        <label>3</label>
    </ligand>
    <ligandPart>
        <name>Fe</name>
        <dbReference type="ChEBI" id="CHEBI:18248"/>
    </ligandPart>
</feature>
<dbReference type="InterPro" id="IPR003158">
    <property type="entry name" value="Photosyn_RC_cyt_c-su"/>
</dbReference>
<evidence type="ECO:0000256" key="12">
    <source>
        <dbReference type="SAM" id="SignalP"/>
    </source>
</evidence>
<dbReference type="RefSeq" id="WP_128227716.1">
    <property type="nucleotide sequence ID" value="NZ_SACR01000002.1"/>
</dbReference>
<dbReference type="CDD" id="cd09224">
    <property type="entry name" value="CytoC_RC"/>
    <property type="match status" value="1"/>
</dbReference>
<protein>
    <recommendedName>
        <fullName evidence="2 9">Photosynthetic reaction center cytochrome c subunit</fullName>
    </recommendedName>
</protein>
<keyword evidence="6 9" id="KW-0479">Metal-binding</keyword>
<keyword evidence="5 9" id="KW-0349">Heme</keyword>
<keyword evidence="9" id="KW-0674">Reaction center</keyword>
<comment type="PTM">
    <text evidence="9 10">Binds 4 heme groups per subunit.</text>
</comment>
<feature type="binding site" description="axial binding residue" evidence="11">
    <location>
        <position position="156"/>
    </location>
    <ligand>
        <name>heme</name>
        <dbReference type="ChEBI" id="CHEBI:30413"/>
        <label>2</label>
    </ligand>
    <ligandPart>
        <name>Fe</name>
        <dbReference type="ChEBI" id="CHEBI:18248"/>
    </ligandPart>
</feature>
<evidence type="ECO:0000256" key="1">
    <source>
        <dbReference type="ARBA" id="ARBA00003196"/>
    </source>
</evidence>
<dbReference type="NCBIfam" id="NF040706">
    <property type="entry name" value="photo_cyt_PufC"/>
    <property type="match status" value="1"/>
</dbReference>
<dbReference type="Pfam" id="PF02276">
    <property type="entry name" value="CytoC_RC"/>
    <property type="match status" value="1"/>
</dbReference>
<evidence type="ECO:0000256" key="10">
    <source>
        <dbReference type="PIRSR" id="PIRSR000017-1"/>
    </source>
</evidence>
<feature type="binding site" description="covalent" evidence="10">
    <location>
        <position position="252"/>
    </location>
    <ligand>
        <name>heme</name>
        <dbReference type="ChEBI" id="CHEBI:30413"/>
        <label>3</label>
    </ligand>
</feature>
<organism evidence="13 14">
    <name type="scientific">Rubrivivax rivuli</name>
    <dbReference type="NCBI Taxonomy" id="1862385"/>
    <lineage>
        <taxon>Bacteria</taxon>
        <taxon>Pseudomonadati</taxon>
        <taxon>Pseudomonadota</taxon>
        <taxon>Betaproteobacteria</taxon>
        <taxon>Burkholderiales</taxon>
        <taxon>Sphaerotilaceae</taxon>
        <taxon>Rubrivivax</taxon>
    </lineage>
</organism>
<feature type="binding site" description="axial binding residue" evidence="11">
    <location>
        <position position="253"/>
    </location>
    <ligand>
        <name>heme</name>
        <dbReference type="ChEBI" id="CHEBI:30413"/>
        <label>3</label>
    </ligand>
    <ligandPart>
        <name>Fe</name>
        <dbReference type="ChEBI" id="CHEBI:18248"/>
    </ligandPart>
</feature>
<feature type="binding site" description="covalent" evidence="10">
    <location>
        <position position="309"/>
    </location>
    <ligand>
        <name>heme</name>
        <dbReference type="ChEBI" id="CHEBI:30413"/>
        <label>4</label>
    </ligand>
</feature>
<dbReference type="InterPro" id="IPR036280">
    <property type="entry name" value="Multihaem_cyt_sf"/>
</dbReference>
<dbReference type="PROSITE" id="PS51257">
    <property type="entry name" value="PROKAR_LIPOPROTEIN"/>
    <property type="match status" value="1"/>
</dbReference>
<evidence type="ECO:0000256" key="4">
    <source>
        <dbReference type="ARBA" id="ARBA00022531"/>
    </source>
</evidence>
<keyword evidence="14" id="KW-1185">Reference proteome</keyword>
<proteinExistence type="predicted"/>
<dbReference type="InterPro" id="IPR023119">
    <property type="entry name" value="Multihaem_cyt_PRC_cyt_su-like"/>
</dbReference>
<keyword evidence="3 9" id="KW-0813">Transport</keyword>
<dbReference type="EMBL" id="SACR01000002">
    <property type="protein sequence ID" value="RVU47251.1"/>
    <property type="molecule type" value="Genomic_DNA"/>
</dbReference>
<dbReference type="GO" id="GO:0019684">
    <property type="term" value="P:photosynthesis, light reaction"/>
    <property type="evidence" value="ECO:0007669"/>
    <property type="project" value="InterPro"/>
</dbReference>
<keyword evidence="8 9" id="KW-0408">Iron</keyword>
<comment type="caution">
    <text evidence="13">The sequence shown here is derived from an EMBL/GenBank/DDBJ whole genome shotgun (WGS) entry which is preliminary data.</text>
</comment>
<evidence type="ECO:0000256" key="3">
    <source>
        <dbReference type="ARBA" id="ARBA00022448"/>
    </source>
</evidence>
<dbReference type="SUPFAM" id="SSF48695">
    <property type="entry name" value="Multiheme cytochromes"/>
    <property type="match status" value="1"/>
</dbReference>
<dbReference type="GO" id="GO:0030077">
    <property type="term" value="C:plasma membrane light-harvesting complex"/>
    <property type="evidence" value="ECO:0007669"/>
    <property type="project" value="InterPro"/>
</dbReference>
<evidence type="ECO:0000256" key="7">
    <source>
        <dbReference type="ARBA" id="ARBA00022982"/>
    </source>
</evidence>
<feature type="binding site" description="axial binding residue" evidence="11">
    <location>
        <position position="94"/>
    </location>
    <ligand>
        <name>heme</name>
        <dbReference type="ChEBI" id="CHEBI:30413"/>
        <label>1</label>
    </ligand>
    <ligandPart>
        <name>Fe</name>
        <dbReference type="ChEBI" id="CHEBI:18248"/>
    </ligandPart>
</feature>
<feature type="binding site" description="covalent" evidence="10">
    <location>
        <position position="249"/>
    </location>
    <ligand>
        <name>heme</name>
        <dbReference type="ChEBI" id="CHEBI:30413"/>
        <label>3</label>
    </ligand>
</feature>
<feature type="chain" id="PRO_5019515411" description="Photosynthetic reaction center cytochrome c subunit" evidence="12">
    <location>
        <begin position="18"/>
        <end position="350"/>
    </location>
</feature>
<name>A0A437RKD4_9BURK</name>
<evidence type="ECO:0000313" key="14">
    <source>
        <dbReference type="Proteomes" id="UP000285575"/>
    </source>
</evidence>
<feature type="binding site" description="covalent" evidence="10">
    <location>
        <position position="110"/>
    </location>
    <ligand>
        <name>heme</name>
        <dbReference type="ChEBI" id="CHEBI:30413"/>
        <label>1</label>
    </ligand>
</feature>
<evidence type="ECO:0000256" key="11">
    <source>
        <dbReference type="PIRSR" id="PIRSR000017-2"/>
    </source>
</evidence>
<evidence type="ECO:0000256" key="6">
    <source>
        <dbReference type="ARBA" id="ARBA00022723"/>
    </source>
</evidence>
<keyword evidence="7 9" id="KW-0249">Electron transport</keyword>
<dbReference type="Proteomes" id="UP000285575">
    <property type="component" value="Unassembled WGS sequence"/>
</dbReference>
<evidence type="ECO:0000256" key="2">
    <source>
        <dbReference type="ARBA" id="ARBA00015978"/>
    </source>
</evidence>
<evidence type="ECO:0000256" key="5">
    <source>
        <dbReference type="ARBA" id="ARBA00022617"/>
    </source>
</evidence>
<evidence type="ECO:0000256" key="9">
    <source>
        <dbReference type="PIRNR" id="PIRNR000017"/>
    </source>
</evidence>
<dbReference type="GO" id="GO:0020037">
    <property type="term" value="F:heme binding"/>
    <property type="evidence" value="ECO:0007669"/>
    <property type="project" value="InterPro"/>
</dbReference>
<accession>A0A437RKD4</accession>
<feature type="binding site" description="axial binding residue" evidence="11">
    <location>
        <position position="313"/>
    </location>
    <ligand>
        <name>heme</name>
        <dbReference type="ChEBI" id="CHEBI:30413"/>
        <label>4</label>
    </ligand>
    <ligandPart>
        <name>Fe</name>
        <dbReference type="ChEBI" id="CHEBI:18248"/>
    </ligandPart>
</feature>
<dbReference type="AlphaFoldDB" id="A0A437RKD4"/>
<dbReference type="GO" id="GO:0009055">
    <property type="term" value="F:electron transfer activity"/>
    <property type="evidence" value="ECO:0007669"/>
    <property type="project" value="InterPro"/>
</dbReference>